<dbReference type="InterPro" id="IPR007577">
    <property type="entry name" value="GlycoTrfase_DXD_sugar-bd_CS"/>
</dbReference>
<keyword evidence="10" id="KW-0175">Coiled coil</keyword>
<dbReference type="GO" id="GO:0000136">
    <property type="term" value="C:mannan polymerase complex"/>
    <property type="evidence" value="ECO:0007669"/>
    <property type="project" value="TreeGrafter"/>
</dbReference>
<gene>
    <name evidence="12" type="ORF">DAPK24_054990</name>
</gene>
<keyword evidence="9" id="KW-0472">Membrane</keyword>
<evidence type="ECO:0000256" key="8">
    <source>
        <dbReference type="ARBA" id="ARBA00023034"/>
    </source>
</evidence>
<dbReference type="EMBL" id="BTGB01000009">
    <property type="protein sequence ID" value="GMM48901.1"/>
    <property type="molecule type" value="Genomic_DNA"/>
</dbReference>
<evidence type="ECO:0000256" key="4">
    <source>
        <dbReference type="ARBA" id="ARBA00022679"/>
    </source>
</evidence>
<evidence type="ECO:0000313" key="13">
    <source>
        <dbReference type="Proteomes" id="UP001378960"/>
    </source>
</evidence>
<evidence type="ECO:0000256" key="9">
    <source>
        <dbReference type="ARBA" id="ARBA00023136"/>
    </source>
</evidence>
<dbReference type="FunFam" id="3.90.550.20:FF:000002">
    <property type="entry name" value="Initiation-specific alpha-1,6-mannosyltransferase"/>
    <property type="match status" value="1"/>
</dbReference>
<dbReference type="AlphaFoldDB" id="A0AAV5RBE9"/>
<keyword evidence="13" id="KW-1185">Reference proteome</keyword>
<dbReference type="PANTHER" id="PTHR31834">
    <property type="entry name" value="INITIATION-SPECIFIC ALPHA-1,6-MANNOSYLTRANSFERASE"/>
    <property type="match status" value="1"/>
</dbReference>
<evidence type="ECO:0000256" key="3">
    <source>
        <dbReference type="ARBA" id="ARBA00022676"/>
    </source>
</evidence>
<dbReference type="InterPro" id="IPR029044">
    <property type="entry name" value="Nucleotide-diphossugar_trans"/>
</dbReference>
<dbReference type="GO" id="GO:0000009">
    <property type="term" value="F:alpha-1,6-mannosyltransferase activity"/>
    <property type="evidence" value="ECO:0007669"/>
    <property type="project" value="InterPro"/>
</dbReference>
<organism evidence="12 13">
    <name type="scientific">Pichia kluyveri</name>
    <name type="common">Yeast</name>
    <dbReference type="NCBI Taxonomy" id="36015"/>
    <lineage>
        <taxon>Eukaryota</taxon>
        <taxon>Fungi</taxon>
        <taxon>Dikarya</taxon>
        <taxon>Ascomycota</taxon>
        <taxon>Saccharomycotina</taxon>
        <taxon>Pichiomycetes</taxon>
        <taxon>Pichiales</taxon>
        <taxon>Pichiaceae</taxon>
        <taxon>Pichia</taxon>
    </lineage>
</organism>
<evidence type="ECO:0000256" key="1">
    <source>
        <dbReference type="ARBA" id="ARBA00004323"/>
    </source>
</evidence>
<reference evidence="12 13" key="1">
    <citation type="journal article" date="2023" name="Elife">
        <title>Identification of key yeast species and microbe-microbe interactions impacting larval growth of Drosophila in the wild.</title>
        <authorList>
            <person name="Mure A."/>
            <person name="Sugiura Y."/>
            <person name="Maeda R."/>
            <person name="Honda K."/>
            <person name="Sakurai N."/>
            <person name="Takahashi Y."/>
            <person name="Watada M."/>
            <person name="Katoh T."/>
            <person name="Gotoh A."/>
            <person name="Gotoh Y."/>
            <person name="Taniguchi I."/>
            <person name="Nakamura K."/>
            <person name="Hayashi T."/>
            <person name="Katayama T."/>
            <person name="Uemura T."/>
            <person name="Hattori Y."/>
        </authorList>
    </citation>
    <scope>NUCLEOTIDE SEQUENCE [LARGE SCALE GENOMIC DNA]</scope>
    <source>
        <strain evidence="12 13">PK-24</strain>
    </source>
</reference>
<accession>A0AAV5RBE9</accession>
<evidence type="ECO:0000256" key="2">
    <source>
        <dbReference type="ARBA" id="ARBA00009003"/>
    </source>
</evidence>
<dbReference type="GO" id="GO:0006487">
    <property type="term" value="P:protein N-linked glycosylation"/>
    <property type="evidence" value="ECO:0007669"/>
    <property type="project" value="TreeGrafter"/>
</dbReference>
<dbReference type="Pfam" id="PF04488">
    <property type="entry name" value="Gly_transf_sug"/>
    <property type="match status" value="1"/>
</dbReference>
<keyword evidence="7" id="KW-1133">Transmembrane helix</keyword>
<comment type="caution">
    <text evidence="12">The sequence shown here is derived from an EMBL/GenBank/DDBJ whole genome shotgun (WGS) entry which is preliminary data.</text>
</comment>
<dbReference type="InterPro" id="IPR039367">
    <property type="entry name" value="Och1-like"/>
</dbReference>
<keyword evidence="5" id="KW-0812">Transmembrane</keyword>
<evidence type="ECO:0000256" key="11">
    <source>
        <dbReference type="SAM" id="MobiDB-lite"/>
    </source>
</evidence>
<feature type="region of interest" description="Disordered" evidence="11">
    <location>
        <begin position="42"/>
        <end position="62"/>
    </location>
</feature>
<comment type="subcellular location">
    <subcellularLocation>
        <location evidence="1">Golgi apparatus membrane</location>
        <topology evidence="1">Single-pass type II membrane protein</topology>
    </subcellularLocation>
</comment>
<evidence type="ECO:0000256" key="7">
    <source>
        <dbReference type="ARBA" id="ARBA00022989"/>
    </source>
</evidence>
<name>A0AAV5RBE9_PICKL</name>
<evidence type="ECO:0000256" key="6">
    <source>
        <dbReference type="ARBA" id="ARBA00022968"/>
    </source>
</evidence>
<keyword evidence="4" id="KW-0808">Transferase</keyword>
<protein>
    <submittedName>
        <fullName evidence="12">Alpha-1,6-mannosyltransferase</fullName>
    </submittedName>
</protein>
<comment type="similarity">
    <text evidence="2">Belongs to the glycosyltransferase 32 family.</text>
</comment>
<proteinExistence type="inferred from homology"/>
<sequence>MLNHARIRKGVILTLCVLIVLALLNNIYSSIKGNNNIFSSNSDNNSNKNQGNKKSKGASDLFGLGRNEKDEILQQLDKLSNILVEQQEKRLIQLERDNDNLEKQIKELKKPSPNSSLRERLAYVYPYDLNEKFPAYIWQTWKYGLNDDRFGIDYKKGEEQWAILNPKFIHDIFNDDTANAVIRHLYVNLPEVIKAYESLPHLLLKIDFFKYLILFAKGGVYADIDTVPIQPVPNWIPENVDSNEIGMIIGIESDPKVGLNWKKYYARRLQFSNWVIQAKPGHPILREVIATITEITLTNMKPGTFKMPRETEMEFLSEVMNWTGDGTWTDVIFRYFNDYVLSGIFSKVTWKDFTKMEVPKLVSDVLVLPAFSFNAVESEEEKTVEQVHLKNNFPPNHVIKDDTHPLAFVRHFRDNLFISKDTVLQDEIKN</sequence>
<feature type="coiled-coil region" evidence="10">
    <location>
        <begin position="69"/>
        <end position="111"/>
    </location>
</feature>
<keyword evidence="3" id="KW-0328">Glycosyltransferase</keyword>
<evidence type="ECO:0000256" key="5">
    <source>
        <dbReference type="ARBA" id="ARBA00022692"/>
    </source>
</evidence>
<dbReference type="PANTHER" id="PTHR31834:SF11">
    <property type="entry name" value="GLYCOSYLTRANSFERASE HOC1-RELATED"/>
    <property type="match status" value="1"/>
</dbReference>
<dbReference type="Gene3D" id="3.90.550.20">
    <property type="match status" value="1"/>
</dbReference>
<dbReference type="SUPFAM" id="SSF53448">
    <property type="entry name" value="Nucleotide-diphospho-sugar transferases"/>
    <property type="match status" value="1"/>
</dbReference>
<evidence type="ECO:0000256" key="10">
    <source>
        <dbReference type="SAM" id="Coils"/>
    </source>
</evidence>
<keyword evidence="8" id="KW-0333">Golgi apparatus</keyword>
<dbReference type="Proteomes" id="UP001378960">
    <property type="component" value="Unassembled WGS sequence"/>
</dbReference>
<keyword evidence="6" id="KW-0735">Signal-anchor</keyword>
<evidence type="ECO:0000313" key="12">
    <source>
        <dbReference type="EMBL" id="GMM48901.1"/>
    </source>
</evidence>